<keyword evidence="2" id="KW-0732">Signal</keyword>
<feature type="signal peptide" evidence="2">
    <location>
        <begin position="1"/>
        <end position="29"/>
    </location>
</feature>
<proteinExistence type="predicted"/>
<gene>
    <name evidence="3" type="ORF">KP509_33G037700</name>
</gene>
<keyword evidence="4" id="KW-1185">Reference proteome</keyword>
<evidence type="ECO:0000256" key="1">
    <source>
        <dbReference type="SAM" id="MobiDB-lite"/>
    </source>
</evidence>
<name>A0A8T2QNQ7_CERRI</name>
<feature type="region of interest" description="Disordered" evidence="1">
    <location>
        <begin position="81"/>
        <end position="103"/>
    </location>
</feature>
<sequence length="103" mass="10758">MVCTPSLVVVLTCLLSAAVVFSISPAVQARSFKTDSSGSDSVIPQHSQPINEEVIHTATSSPVPRPISATLTHLHRRMLPRVPVPPSAPSTGHNSVNITGGNV</sequence>
<organism evidence="3 4">
    <name type="scientific">Ceratopteris richardii</name>
    <name type="common">Triangle waterfern</name>
    <dbReference type="NCBI Taxonomy" id="49495"/>
    <lineage>
        <taxon>Eukaryota</taxon>
        <taxon>Viridiplantae</taxon>
        <taxon>Streptophyta</taxon>
        <taxon>Embryophyta</taxon>
        <taxon>Tracheophyta</taxon>
        <taxon>Polypodiopsida</taxon>
        <taxon>Polypodiidae</taxon>
        <taxon>Polypodiales</taxon>
        <taxon>Pteridineae</taxon>
        <taxon>Pteridaceae</taxon>
        <taxon>Parkerioideae</taxon>
        <taxon>Ceratopteris</taxon>
    </lineage>
</organism>
<evidence type="ECO:0000256" key="2">
    <source>
        <dbReference type="SAM" id="SignalP"/>
    </source>
</evidence>
<comment type="caution">
    <text evidence="3">The sequence shown here is derived from an EMBL/GenBank/DDBJ whole genome shotgun (WGS) entry which is preliminary data.</text>
</comment>
<protein>
    <submittedName>
        <fullName evidence="3">Uncharacterized protein</fullName>
    </submittedName>
</protein>
<dbReference type="EMBL" id="CM035438">
    <property type="protein sequence ID" value="KAH7285637.1"/>
    <property type="molecule type" value="Genomic_DNA"/>
</dbReference>
<dbReference type="Proteomes" id="UP000825935">
    <property type="component" value="Chromosome 33"/>
</dbReference>
<feature type="chain" id="PRO_5035915420" evidence="2">
    <location>
        <begin position="30"/>
        <end position="103"/>
    </location>
</feature>
<evidence type="ECO:0000313" key="3">
    <source>
        <dbReference type="EMBL" id="KAH7285637.1"/>
    </source>
</evidence>
<dbReference type="AlphaFoldDB" id="A0A8T2QNQ7"/>
<accession>A0A8T2QNQ7</accession>
<feature type="compositionally biased region" description="Polar residues" evidence="1">
    <location>
        <begin position="89"/>
        <end position="103"/>
    </location>
</feature>
<evidence type="ECO:0000313" key="4">
    <source>
        <dbReference type="Proteomes" id="UP000825935"/>
    </source>
</evidence>
<reference evidence="3" key="1">
    <citation type="submission" date="2021-08" db="EMBL/GenBank/DDBJ databases">
        <title>WGS assembly of Ceratopteris richardii.</title>
        <authorList>
            <person name="Marchant D.B."/>
            <person name="Chen G."/>
            <person name="Jenkins J."/>
            <person name="Shu S."/>
            <person name="Leebens-Mack J."/>
            <person name="Grimwood J."/>
            <person name="Schmutz J."/>
            <person name="Soltis P."/>
            <person name="Soltis D."/>
            <person name="Chen Z.-H."/>
        </authorList>
    </citation>
    <scope>NUCLEOTIDE SEQUENCE</scope>
    <source>
        <strain evidence="3">Whitten #5841</strain>
        <tissue evidence="3">Leaf</tissue>
    </source>
</reference>